<dbReference type="InterPro" id="IPR012545">
    <property type="entry name" value="DUF1697"/>
</dbReference>
<evidence type="ECO:0000313" key="3">
    <source>
        <dbReference type="Proteomes" id="UP000288943"/>
    </source>
</evidence>
<dbReference type="EMBL" id="CP026520">
    <property type="protein sequence ID" value="QAV18688.1"/>
    <property type="molecule type" value="Genomic_DNA"/>
</dbReference>
<dbReference type="Gene3D" id="3.30.70.1280">
    <property type="entry name" value="SP0830-like domains"/>
    <property type="match status" value="1"/>
</dbReference>
<dbReference type="Proteomes" id="UP000288943">
    <property type="component" value="Chromosome"/>
</dbReference>
<evidence type="ECO:0000313" key="2">
    <source>
        <dbReference type="EMBL" id="QAV18688.1"/>
    </source>
</evidence>
<dbReference type="OrthoDB" id="9806494at2"/>
<dbReference type="KEGG" id="pchi:PC41400_13765"/>
<dbReference type="EMBL" id="JAMDMJ010000023">
    <property type="protein sequence ID" value="MCY9597701.1"/>
    <property type="molecule type" value="Genomic_DNA"/>
</dbReference>
<evidence type="ECO:0000313" key="4">
    <source>
        <dbReference type="Proteomes" id="UP001527202"/>
    </source>
</evidence>
<name>A0A410WWA5_9BACL</name>
<organism evidence="2 3">
    <name type="scientific">Paenibacillus chitinolyticus</name>
    <dbReference type="NCBI Taxonomy" id="79263"/>
    <lineage>
        <taxon>Bacteria</taxon>
        <taxon>Bacillati</taxon>
        <taxon>Bacillota</taxon>
        <taxon>Bacilli</taxon>
        <taxon>Bacillales</taxon>
        <taxon>Paenibacillaceae</taxon>
        <taxon>Paenibacillus</taxon>
    </lineage>
</organism>
<dbReference type="RefSeq" id="WP_042227913.1">
    <property type="nucleotide sequence ID" value="NZ_CP026520.1"/>
</dbReference>
<dbReference type="PANTHER" id="PTHR36439">
    <property type="entry name" value="BLL4334 PROTEIN"/>
    <property type="match status" value="1"/>
</dbReference>
<dbReference type="PIRSF" id="PIRSF008502">
    <property type="entry name" value="UCP008502"/>
    <property type="match status" value="1"/>
</dbReference>
<reference evidence="2 3" key="1">
    <citation type="submission" date="2018-01" db="EMBL/GenBank/DDBJ databases">
        <title>The whole genome sequencing and assembly of Paenibacillus chitinolyticus KCCM 41400 strain.</title>
        <authorList>
            <person name="Kim J.-Y."/>
            <person name="Park M.-K."/>
            <person name="Lee Y.-J."/>
            <person name="Yi H."/>
            <person name="Bahn Y.-S."/>
            <person name="Kim J.F."/>
            <person name="Lee D.-W."/>
        </authorList>
    </citation>
    <scope>NUCLEOTIDE SEQUENCE [LARGE SCALE GENOMIC DNA]</scope>
    <source>
        <strain evidence="2 3">KCCM 41400</strain>
    </source>
</reference>
<dbReference type="PANTHER" id="PTHR36439:SF1">
    <property type="entry name" value="DUF1697 DOMAIN-CONTAINING PROTEIN"/>
    <property type="match status" value="1"/>
</dbReference>
<dbReference type="Proteomes" id="UP001527202">
    <property type="component" value="Unassembled WGS sequence"/>
</dbReference>
<evidence type="ECO:0000313" key="1">
    <source>
        <dbReference type="EMBL" id="MCY9597701.1"/>
    </source>
</evidence>
<proteinExistence type="predicted"/>
<reference evidence="1 4" key="2">
    <citation type="submission" date="2022-05" db="EMBL/GenBank/DDBJ databases">
        <title>Genome Sequencing of Bee-Associated Microbes.</title>
        <authorList>
            <person name="Dunlap C."/>
        </authorList>
    </citation>
    <scope>NUCLEOTIDE SEQUENCE [LARGE SCALE GENOMIC DNA]</scope>
    <source>
        <strain evidence="1 4">NRRL B-23120</strain>
    </source>
</reference>
<accession>A0A410WWA5</accession>
<protein>
    <submittedName>
        <fullName evidence="2">DUF1697 domain-containing protein</fullName>
    </submittedName>
</protein>
<dbReference type="GeneID" id="95375879"/>
<dbReference type="AlphaFoldDB" id="A0A410WWA5"/>
<sequence length="180" mass="20305">MTTYLALLRGINVSGQKLIKMAELKNMFEAMGFLAVKTYIQSGNVLFRSDLANSEEALRGRIEDEIAAVFGFQVSVIIRTAEEWEQIIRNCPYDAADLKEGESIYVTLLADRPAPEDLGRVPEPDPRLEEYQTAGRDVYLLFHQSIRDSKLAASLHKLKTPATTRNWNTMNKLLALSRSL</sequence>
<gene>
    <name evidence="1" type="ORF">M5X16_18210</name>
    <name evidence="2" type="ORF">PC41400_13765</name>
</gene>
<keyword evidence="4" id="KW-1185">Reference proteome</keyword>
<dbReference type="Pfam" id="PF08002">
    <property type="entry name" value="DUF1697"/>
    <property type="match status" value="1"/>
</dbReference>
<dbReference type="SUPFAM" id="SSF160379">
    <property type="entry name" value="SP0830-like"/>
    <property type="match status" value="1"/>
</dbReference>